<accession>X0SU66</accession>
<feature type="region of interest" description="Disordered" evidence="1">
    <location>
        <begin position="1"/>
        <end position="39"/>
    </location>
</feature>
<reference evidence="2" key="1">
    <citation type="journal article" date="2014" name="Front. Microbiol.">
        <title>High frequency of phylogenetically diverse reductive dehalogenase-homologous genes in deep subseafloor sedimentary metagenomes.</title>
        <authorList>
            <person name="Kawai M."/>
            <person name="Futagami T."/>
            <person name="Toyoda A."/>
            <person name="Takaki Y."/>
            <person name="Nishi S."/>
            <person name="Hori S."/>
            <person name="Arai W."/>
            <person name="Tsubouchi T."/>
            <person name="Morono Y."/>
            <person name="Uchiyama I."/>
            <person name="Ito T."/>
            <person name="Fujiyama A."/>
            <person name="Inagaki F."/>
            <person name="Takami H."/>
        </authorList>
    </citation>
    <scope>NUCLEOTIDE SEQUENCE</scope>
    <source>
        <strain evidence="2">Expedition CK06-06</strain>
    </source>
</reference>
<dbReference type="EMBL" id="BARS01001945">
    <property type="protein sequence ID" value="GAF78691.1"/>
    <property type="molecule type" value="Genomic_DNA"/>
</dbReference>
<comment type="caution">
    <text evidence="2">The sequence shown here is derived from an EMBL/GenBank/DDBJ whole genome shotgun (WGS) entry which is preliminary data.</text>
</comment>
<evidence type="ECO:0000313" key="2">
    <source>
        <dbReference type="EMBL" id="GAF78691.1"/>
    </source>
</evidence>
<sequence length="183" mass="19199">MTEENIVRAEQSDSDVSLGEDPTATPEATPQDSPDQVPALQAQLAARDAEFGKLKEALAEKTALADSQDQELSTLRTAGSAAAERIAGLEGSLSDAISKYKERVHAAHPELLENMVTGETIGDIDASLDSALLLVDKVKANIAEQAKEVIVPAGSPERTGTPDFIGAMSAKEKIAYAVGKEAK</sequence>
<gene>
    <name evidence="2" type="ORF">S01H1_03590</name>
</gene>
<proteinExistence type="predicted"/>
<evidence type="ECO:0008006" key="3">
    <source>
        <dbReference type="Google" id="ProtNLM"/>
    </source>
</evidence>
<name>X0SU66_9ZZZZ</name>
<dbReference type="AlphaFoldDB" id="X0SU66"/>
<organism evidence="2">
    <name type="scientific">marine sediment metagenome</name>
    <dbReference type="NCBI Taxonomy" id="412755"/>
    <lineage>
        <taxon>unclassified sequences</taxon>
        <taxon>metagenomes</taxon>
        <taxon>ecological metagenomes</taxon>
    </lineage>
</organism>
<evidence type="ECO:0000256" key="1">
    <source>
        <dbReference type="SAM" id="MobiDB-lite"/>
    </source>
</evidence>
<protein>
    <recommendedName>
        <fullName evidence="3">Scaffolding protein</fullName>
    </recommendedName>
</protein>
<feature type="compositionally biased region" description="Basic and acidic residues" evidence="1">
    <location>
        <begin position="1"/>
        <end position="11"/>
    </location>
</feature>